<organism evidence="1 2">
    <name type="scientific">Bugula neritina</name>
    <name type="common">Brown bryozoan</name>
    <name type="synonym">Sertularia neritina</name>
    <dbReference type="NCBI Taxonomy" id="10212"/>
    <lineage>
        <taxon>Eukaryota</taxon>
        <taxon>Metazoa</taxon>
        <taxon>Spiralia</taxon>
        <taxon>Lophotrochozoa</taxon>
        <taxon>Bryozoa</taxon>
        <taxon>Gymnolaemata</taxon>
        <taxon>Cheilostomatida</taxon>
        <taxon>Flustrina</taxon>
        <taxon>Buguloidea</taxon>
        <taxon>Bugulidae</taxon>
        <taxon>Bugula</taxon>
    </lineage>
</organism>
<dbReference type="OrthoDB" id="10254570at2759"/>
<reference evidence="1" key="1">
    <citation type="submission" date="2020-06" db="EMBL/GenBank/DDBJ databases">
        <title>Draft genome of Bugula neritina, a colonial animal packing powerful symbionts and potential medicines.</title>
        <authorList>
            <person name="Rayko M."/>
        </authorList>
    </citation>
    <scope>NUCLEOTIDE SEQUENCE [LARGE SCALE GENOMIC DNA]</scope>
    <source>
        <strain evidence="1">Kwan_BN1</strain>
    </source>
</reference>
<dbReference type="InterPro" id="IPR015422">
    <property type="entry name" value="PyrdxlP-dep_Trfase_small"/>
</dbReference>
<protein>
    <submittedName>
        <fullName evidence="1">Uncharacterized protein</fullName>
    </submittedName>
</protein>
<proteinExistence type="predicted"/>
<evidence type="ECO:0000313" key="2">
    <source>
        <dbReference type="Proteomes" id="UP000593567"/>
    </source>
</evidence>
<gene>
    <name evidence="1" type="ORF">EB796_023023</name>
</gene>
<evidence type="ECO:0000313" key="1">
    <source>
        <dbReference type="EMBL" id="KAF6018672.1"/>
    </source>
</evidence>
<dbReference type="Proteomes" id="UP000593567">
    <property type="component" value="Unassembled WGS sequence"/>
</dbReference>
<dbReference type="Gene3D" id="3.90.1150.10">
    <property type="entry name" value="Aspartate Aminotransferase, domain 1"/>
    <property type="match status" value="1"/>
</dbReference>
<name>A0A7J7IXL4_BUGNE</name>
<sequence length="184" mass="21244">MNCFALQSNSNKLKILVVADEMEKKGWRMERQQLPDSLHFSILPQHIGQESKLISDLEAACKESWGKTAKPGDVAAMYGMIGKIPDQAIIDEFVTEYFSKQHQTPKLFTTCIFYANVTMMICQHHEILHFLCSSTAVKIDIINIYYGHFYLPYHIRDTRGSSFDYQKWGVWRQVTVILTSLCKL</sequence>
<keyword evidence="2" id="KW-1185">Reference proteome</keyword>
<dbReference type="EMBL" id="VXIV02003285">
    <property type="protein sequence ID" value="KAF6018672.1"/>
    <property type="molecule type" value="Genomic_DNA"/>
</dbReference>
<comment type="caution">
    <text evidence="1">The sequence shown here is derived from an EMBL/GenBank/DDBJ whole genome shotgun (WGS) entry which is preliminary data.</text>
</comment>
<accession>A0A7J7IXL4</accession>
<dbReference type="AlphaFoldDB" id="A0A7J7IXL4"/>